<name>A0A645AXV9_9ZZZZ</name>
<feature type="transmembrane region" description="Helical" evidence="1">
    <location>
        <begin position="6"/>
        <end position="27"/>
    </location>
</feature>
<accession>A0A645AXV9</accession>
<feature type="transmembrane region" description="Helical" evidence="1">
    <location>
        <begin position="82"/>
        <end position="107"/>
    </location>
</feature>
<evidence type="ECO:0000256" key="1">
    <source>
        <dbReference type="SAM" id="Phobius"/>
    </source>
</evidence>
<organism evidence="2">
    <name type="scientific">bioreactor metagenome</name>
    <dbReference type="NCBI Taxonomy" id="1076179"/>
    <lineage>
        <taxon>unclassified sequences</taxon>
        <taxon>metagenomes</taxon>
        <taxon>ecological metagenomes</taxon>
    </lineage>
</organism>
<keyword evidence="1" id="KW-1133">Transmembrane helix</keyword>
<dbReference type="AlphaFoldDB" id="A0A645AXV9"/>
<proteinExistence type="predicted"/>
<comment type="caution">
    <text evidence="2">The sequence shown here is derived from an EMBL/GenBank/DDBJ whole genome shotgun (WGS) entry which is preliminary data.</text>
</comment>
<protein>
    <submittedName>
        <fullName evidence="2">Uncharacterized protein</fullName>
    </submittedName>
</protein>
<sequence length="141" mass="15906">MSFRLMLTILVAFLYFGIGIGTLLKFNTSISGITARAKLIFLLPFQTVILALMIYFKILSEMIQSNVKKEKGKNKAILLKDILFHAVYALCACLKFTPIMSAVLAQLTIEQKRTSKSSNIVLNKVKSRYSDMIGEFIVLYN</sequence>
<dbReference type="EMBL" id="VSSQ01016112">
    <property type="protein sequence ID" value="MPM57141.1"/>
    <property type="molecule type" value="Genomic_DNA"/>
</dbReference>
<keyword evidence="1" id="KW-0812">Transmembrane</keyword>
<evidence type="ECO:0000313" key="2">
    <source>
        <dbReference type="EMBL" id="MPM57141.1"/>
    </source>
</evidence>
<reference evidence="2" key="1">
    <citation type="submission" date="2019-08" db="EMBL/GenBank/DDBJ databases">
        <authorList>
            <person name="Kucharzyk K."/>
            <person name="Murdoch R.W."/>
            <person name="Higgins S."/>
            <person name="Loffler F."/>
        </authorList>
    </citation>
    <scope>NUCLEOTIDE SEQUENCE</scope>
</reference>
<feature type="transmembrane region" description="Helical" evidence="1">
    <location>
        <begin position="39"/>
        <end position="58"/>
    </location>
</feature>
<keyword evidence="1" id="KW-0472">Membrane</keyword>
<gene>
    <name evidence="2" type="ORF">SDC9_103962</name>
</gene>